<evidence type="ECO:0000256" key="7">
    <source>
        <dbReference type="ARBA" id="ARBA00071390"/>
    </source>
</evidence>
<dbReference type="InterPro" id="IPR005706">
    <property type="entry name" value="Ribosomal_uS2_bac/mit/plastid"/>
</dbReference>
<reference evidence="9 10" key="1">
    <citation type="journal article" date="2024" name="bioRxiv">
        <title>A reference genome for Trichogramma kaykai: A tiny desert-dwelling parasitoid wasp with competing sex-ratio distorters.</title>
        <authorList>
            <person name="Culotta J."/>
            <person name="Lindsey A.R."/>
        </authorList>
    </citation>
    <scope>NUCLEOTIDE SEQUENCE [LARGE SCALE GENOMIC DNA]</scope>
    <source>
        <strain evidence="9 10">KSX58</strain>
    </source>
</reference>
<dbReference type="PANTHER" id="PTHR12534">
    <property type="entry name" value="30S RIBOSOMAL PROTEIN S2 PROKARYOTIC AND ORGANELLAR"/>
    <property type="match status" value="1"/>
</dbReference>
<dbReference type="GO" id="GO:0005763">
    <property type="term" value="C:mitochondrial small ribosomal subunit"/>
    <property type="evidence" value="ECO:0007669"/>
    <property type="project" value="UniProtKB-ARBA"/>
</dbReference>
<evidence type="ECO:0000313" key="9">
    <source>
        <dbReference type="EMBL" id="KAL3390607.1"/>
    </source>
</evidence>
<name>A0ABD2WC01_9HYME</name>
<proteinExistence type="inferred from homology"/>
<sequence>MATTVSSIFRNKVSESTRLMKCLARNSMQICRLSAQAQQPAIKEPVDAECERVRINPLKHPDYFNVRKLFTLQDLFDARVHFGHKEGTLNNKMIPFLYGSRLGHLIFDLDQTVELLRQALNFTAHIAYNDGIILMIARKPQYAHLVEKTAKECKEFAHTRNWKKGIFTNSTKEFSATTRLPDLCIFFNTLNDVMQEHQGVRDAAKMNIPSVGIVDSNCDPNLITYPVPGNDDSPCSVELYCKLFKQAILLGKEARARDNLQT</sequence>
<dbReference type="EMBL" id="JBJJXI010000117">
    <property type="protein sequence ID" value="KAL3390607.1"/>
    <property type="molecule type" value="Genomic_DNA"/>
</dbReference>
<organism evidence="9 10">
    <name type="scientific">Trichogramma kaykai</name>
    <dbReference type="NCBI Taxonomy" id="54128"/>
    <lineage>
        <taxon>Eukaryota</taxon>
        <taxon>Metazoa</taxon>
        <taxon>Ecdysozoa</taxon>
        <taxon>Arthropoda</taxon>
        <taxon>Hexapoda</taxon>
        <taxon>Insecta</taxon>
        <taxon>Pterygota</taxon>
        <taxon>Neoptera</taxon>
        <taxon>Endopterygota</taxon>
        <taxon>Hymenoptera</taxon>
        <taxon>Apocrita</taxon>
        <taxon>Proctotrupomorpha</taxon>
        <taxon>Chalcidoidea</taxon>
        <taxon>Trichogrammatidae</taxon>
        <taxon>Trichogramma</taxon>
    </lineage>
</organism>
<evidence type="ECO:0000256" key="6">
    <source>
        <dbReference type="ARBA" id="ARBA00059792"/>
    </source>
</evidence>
<dbReference type="PANTHER" id="PTHR12534:SF0">
    <property type="entry name" value="SMALL RIBOSOMAL SUBUNIT PROTEIN US2M"/>
    <property type="match status" value="1"/>
</dbReference>
<keyword evidence="3" id="KW-0689">Ribosomal protein</keyword>
<evidence type="ECO:0000256" key="8">
    <source>
        <dbReference type="ARBA" id="ARBA00083109"/>
    </source>
</evidence>
<dbReference type="SUPFAM" id="SSF52313">
    <property type="entry name" value="Ribosomal protein S2"/>
    <property type="match status" value="1"/>
</dbReference>
<evidence type="ECO:0000256" key="2">
    <source>
        <dbReference type="ARBA" id="ARBA00006242"/>
    </source>
</evidence>
<evidence type="ECO:0000256" key="5">
    <source>
        <dbReference type="ARBA" id="ARBA00023274"/>
    </source>
</evidence>
<dbReference type="HAMAP" id="MF_00291_B">
    <property type="entry name" value="Ribosomal_uS2_B"/>
    <property type="match status" value="1"/>
</dbReference>
<comment type="similarity">
    <text evidence="2">Belongs to the universal ribosomal protein uS2 family.</text>
</comment>
<keyword evidence="5" id="KW-0687">Ribonucleoprotein</keyword>
<dbReference type="Pfam" id="PF00318">
    <property type="entry name" value="Ribosomal_S2"/>
    <property type="match status" value="2"/>
</dbReference>
<keyword evidence="4" id="KW-0496">Mitochondrion</keyword>
<comment type="caution">
    <text evidence="9">The sequence shown here is derived from an EMBL/GenBank/DDBJ whole genome shotgun (WGS) entry which is preliminary data.</text>
</comment>
<dbReference type="InterPro" id="IPR023591">
    <property type="entry name" value="Ribosomal_uS2_flav_dom_sf"/>
</dbReference>
<evidence type="ECO:0000256" key="1">
    <source>
        <dbReference type="ARBA" id="ARBA00004173"/>
    </source>
</evidence>
<dbReference type="InterPro" id="IPR001865">
    <property type="entry name" value="Ribosomal_uS2"/>
</dbReference>
<accession>A0ABD2WC01</accession>
<dbReference type="PROSITE" id="PS00962">
    <property type="entry name" value="RIBOSOMAL_S2_1"/>
    <property type="match status" value="1"/>
</dbReference>
<dbReference type="AlphaFoldDB" id="A0ABD2WC01"/>
<dbReference type="CDD" id="cd01425">
    <property type="entry name" value="RPS2"/>
    <property type="match status" value="1"/>
</dbReference>
<evidence type="ECO:0000256" key="4">
    <source>
        <dbReference type="ARBA" id="ARBA00023128"/>
    </source>
</evidence>
<dbReference type="GO" id="GO:0005743">
    <property type="term" value="C:mitochondrial inner membrane"/>
    <property type="evidence" value="ECO:0007669"/>
    <property type="project" value="UniProtKB-ARBA"/>
</dbReference>
<dbReference type="Proteomes" id="UP001627154">
    <property type="component" value="Unassembled WGS sequence"/>
</dbReference>
<dbReference type="Gene3D" id="3.40.50.10490">
    <property type="entry name" value="Glucose-6-phosphate isomerase like protein, domain 1"/>
    <property type="match status" value="1"/>
</dbReference>
<comment type="subcellular location">
    <subcellularLocation>
        <location evidence="1">Mitochondrion</location>
    </subcellularLocation>
</comment>
<evidence type="ECO:0000313" key="10">
    <source>
        <dbReference type="Proteomes" id="UP001627154"/>
    </source>
</evidence>
<dbReference type="FunFam" id="3.40.50.10490:FF:000026">
    <property type="entry name" value="28S ribosomal protein S2, mitochondrial"/>
    <property type="match status" value="1"/>
</dbReference>
<dbReference type="InterPro" id="IPR018130">
    <property type="entry name" value="Ribosomal_uS2_CS"/>
</dbReference>
<evidence type="ECO:0000256" key="3">
    <source>
        <dbReference type="ARBA" id="ARBA00022980"/>
    </source>
</evidence>
<dbReference type="PRINTS" id="PR00395">
    <property type="entry name" value="RIBOSOMALS2"/>
</dbReference>
<keyword evidence="10" id="KW-1185">Reference proteome</keyword>
<gene>
    <name evidence="9" type="ORF">TKK_014746</name>
</gene>
<comment type="function">
    <text evidence="6">Required for mitoribosome formation and stability, and mitochondrial translation.</text>
</comment>
<protein>
    <recommendedName>
        <fullName evidence="7">Small ribosomal subunit protein uS2m</fullName>
    </recommendedName>
    <alternativeName>
        <fullName evidence="8">28S ribosomal protein S2, mitochondrial</fullName>
    </alternativeName>
</protein>